<dbReference type="InterPro" id="IPR023214">
    <property type="entry name" value="HAD_sf"/>
</dbReference>
<comment type="caution">
    <text evidence="1">The sequence shown here is derived from an EMBL/GenBank/DDBJ whole genome shotgun (WGS) entry which is preliminary data.</text>
</comment>
<evidence type="ECO:0000313" key="1">
    <source>
        <dbReference type="EMBL" id="CAA7052247.1"/>
    </source>
</evidence>
<dbReference type="OrthoDB" id="1065058at2759"/>
<dbReference type="SFLD" id="SFLDS00003">
    <property type="entry name" value="Haloacid_Dehalogenase"/>
    <property type="match status" value="1"/>
</dbReference>
<accession>A0A6D2KGW5</accession>
<dbReference type="PANTHER" id="PTHR12725:SF82">
    <property type="entry name" value="HALOACID DEHALOGENASE-LIKE HYDROLASE (HAD) SUPERFAMILY PROTEIN"/>
    <property type="match status" value="1"/>
</dbReference>
<sequence>MEIEYPKYDTLLFDLDDTLYPLSSGIAEECGKNIKDFMVEKLGIDKSKIVELSNSCYKNYGTTMSGLRAIGYEFDYDEYHSFIHGRLPYENIKPDPILRSLLLSLPLRKIIFTNADKLHAARALERLGLEDCFEGIVCFESLNSTISDNINVNDEIFDIIGYLSDHEKPLSDLPKTPVVCKPSETAIVKAIQIANVDPKKTLFFDDSVRNIQAGKRVGLNTVLVGTSQKVKCADFAIENIHNLKEALPELWESEAKPGKVRYSGELPVETPVVA</sequence>
<dbReference type="NCBIfam" id="TIGR01509">
    <property type="entry name" value="HAD-SF-IA-v3"/>
    <property type="match status" value="1"/>
</dbReference>
<dbReference type="Gene3D" id="3.40.50.1000">
    <property type="entry name" value="HAD superfamily/HAD-like"/>
    <property type="match status" value="1"/>
</dbReference>
<dbReference type="Proteomes" id="UP000467841">
    <property type="component" value="Unassembled WGS sequence"/>
</dbReference>
<name>A0A6D2KGW5_9BRAS</name>
<keyword evidence="2" id="KW-1185">Reference proteome</keyword>
<dbReference type="Pfam" id="PF00702">
    <property type="entry name" value="Hydrolase"/>
    <property type="match status" value="1"/>
</dbReference>
<dbReference type="SFLD" id="SFLDG01129">
    <property type="entry name" value="C1.5:_HAD__Beta-PGM__Phosphata"/>
    <property type="match status" value="1"/>
</dbReference>
<dbReference type="SFLD" id="SFLDG01132">
    <property type="entry name" value="C1.5.3:_5'-Nucleotidase_Like"/>
    <property type="match status" value="1"/>
</dbReference>
<dbReference type="InterPro" id="IPR006439">
    <property type="entry name" value="HAD-SF_hydro_IA"/>
</dbReference>
<reference evidence="1" key="1">
    <citation type="submission" date="2020-01" db="EMBL/GenBank/DDBJ databases">
        <authorList>
            <person name="Mishra B."/>
        </authorList>
    </citation>
    <scope>NUCLEOTIDE SEQUENCE [LARGE SCALE GENOMIC DNA]</scope>
</reference>
<dbReference type="InterPro" id="IPR036412">
    <property type="entry name" value="HAD-like_sf"/>
</dbReference>
<proteinExistence type="predicted"/>
<gene>
    <name evidence="1" type="ORF">MERR_LOCUS39482</name>
</gene>
<organism evidence="1 2">
    <name type="scientific">Microthlaspi erraticum</name>
    <dbReference type="NCBI Taxonomy" id="1685480"/>
    <lineage>
        <taxon>Eukaryota</taxon>
        <taxon>Viridiplantae</taxon>
        <taxon>Streptophyta</taxon>
        <taxon>Embryophyta</taxon>
        <taxon>Tracheophyta</taxon>
        <taxon>Spermatophyta</taxon>
        <taxon>Magnoliopsida</taxon>
        <taxon>eudicotyledons</taxon>
        <taxon>Gunneridae</taxon>
        <taxon>Pentapetalae</taxon>
        <taxon>rosids</taxon>
        <taxon>malvids</taxon>
        <taxon>Brassicales</taxon>
        <taxon>Brassicaceae</taxon>
        <taxon>Coluteocarpeae</taxon>
        <taxon>Microthlaspi</taxon>
    </lineage>
</organism>
<dbReference type="PANTHER" id="PTHR12725">
    <property type="entry name" value="HALOACID DEHALOGENASE-LIKE HYDROLASE"/>
    <property type="match status" value="1"/>
</dbReference>
<dbReference type="NCBIfam" id="TIGR01993">
    <property type="entry name" value="Pyr-5-nucltdase"/>
    <property type="match status" value="1"/>
</dbReference>
<evidence type="ECO:0000313" key="2">
    <source>
        <dbReference type="Proteomes" id="UP000467841"/>
    </source>
</evidence>
<dbReference type="AlphaFoldDB" id="A0A6D2KGW5"/>
<dbReference type="InterPro" id="IPR010237">
    <property type="entry name" value="Pyr-5-nucltdase"/>
</dbReference>
<protein>
    <submittedName>
        <fullName evidence="1">Uncharacterized protein</fullName>
    </submittedName>
</protein>
<dbReference type="SUPFAM" id="SSF56784">
    <property type="entry name" value="HAD-like"/>
    <property type="match status" value="1"/>
</dbReference>
<dbReference type="EMBL" id="CACVBM020001496">
    <property type="protein sequence ID" value="CAA7052247.1"/>
    <property type="molecule type" value="Genomic_DNA"/>
</dbReference>